<evidence type="ECO:0000313" key="3">
    <source>
        <dbReference type="Proteomes" id="UP000434580"/>
    </source>
</evidence>
<protein>
    <recommendedName>
        <fullName evidence="4">DUF2889 domain-containing protein</fullName>
    </recommendedName>
</protein>
<organism evidence="2 3">
    <name type="scientific">BD1-7 clade bacterium</name>
    <dbReference type="NCBI Taxonomy" id="2029982"/>
    <lineage>
        <taxon>Bacteria</taxon>
        <taxon>Pseudomonadati</taxon>
        <taxon>Pseudomonadota</taxon>
        <taxon>Gammaproteobacteria</taxon>
        <taxon>Cellvibrionales</taxon>
        <taxon>Spongiibacteraceae</taxon>
        <taxon>BD1-7 clade</taxon>
    </lineage>
</organism>
<proteinExistence type="predicted"/>
<feature type="region of interest" description="Disordered" evidence="1">
    <location>
        <begin position="247"/>
        <end position="268"/>
    </location>
</feature>
<name>A0A5S9N4Q4_9GAMM</name>
<gene>
    <name evidence="2" type="ORF">DPBNPPHM_00667</name>
</gene>
<evidence type="ECO:0000256" key="1">
    <source>
        <dbReference type="SAM" id="MobiDB-lite"/>
    </source>
</evidence>
<dbReference type="AlphaFoldDB" id="A0A5S9N4Q4"/>
<dbReference type="Proteomes" id="UP000434580">
    <property type="component" value="Unassembled WGS sequence"/>
</dbReference>
<dbReference type="EMBL" id="CACSII010000001">
    <property type="protein sequence ID" value="CAA0084043.1"/>
    <property type="molecule type" value="Genomic_DNA"/>
</dbReference>
<accession>A0A5S9N4Q4</accession>
<dbReference type="OrthoDB" id="7058534at2"/>
<dbReference type="InterPro" id="IPR021312">
    <property type="entry name" value="DUF2889"/>
</dbReference>
<reference evidence="2 3" key="1">
    <citation type="submission" date="2019-11" db="EMBL/GenBank/DDBJ databases">
        <authorList>
            <person name="Holert J."/>
        </authorList>
    </citation>
    <scope>NUCLEOTIDE SEQUENCE [LARGE SCALE GENOMIC DNA]</scope>
    <source>
        <strain evidence="2">BC5_2</strain>
    </source>
</reference>
<sequence length="268" mass="30199">MQTKTHIDPKNPLGYPLNPQYGQGTYHRAIRLVPGQDLQKGHFVDGAMEDCNHGFTVRLYHDTQQVTALEAQPKRVPFTTCPKAAEPLKQLIGMPLNVSTQALISQLNPSTQCTHWMDLALLTLAHAGRATEKAREYTIDVPDEDTHTDACVYCDGQLIHCWQLKDWTIMQPQALAGSTLYKGFARWANETFVDSDQREAAFVLQKGYFVSRARRFDLQKMAGEEANTHTIMVGACFTYSKPQIDNAQRTSGTTRDFTSQSDKLLTFR</sequence>
<evidence type="ECO:0000313" key="2">
    <source>
        <dbReference type="EMBL" id="CAA0084043.1"/>
    </source>
</evidence>
<evidence type="ECO:0008006" key="4">
    <source>
        <dbReference type="Google" id="ProtNLM"/>
    </source>
</evidence>
<dbReference type="Pfam" id="PF11136">
    <property type="entry name" value="DUF2889"/>
    <property type="match status" value="1"/>
</dbReference>